<reference evidence="5" key="1">
    <citation type="submission" date="2021-03" db="EMBL/GenBank/DDBJ databases">
        <authorList>
            <person name="Li Z."/>
            <person name="Yang C."/>
        </authorList>
    </citation>
    <scope>NUCLEOTIDE SEQUENCE</scope>
    <source>
        <strain evidence="5">Dzin_1.0</strain>
        <tissue evidence="5">Leaf</tissue>
    </source>
</reference>
<keyword evidence="2" id="KW-0694">RNA-binding</keyword>
<accession>A0A9D5C5H0</accession>
<dbReference type="OrthoDB" id="441329at2759"/>
<evidence type="ECO:0000259" key="4">
    <source>
        <dbReference type="SMART" id="SM00322"/>
    </source>
</evidence>
<dbReference type="InterPro" id="IPR036612">
    <property type="entry name" value="KH_dom_type_1_sf"/>
</dbReference>
<dbReference type="InterPro" id="IPR004087">
    <property type="entry name" value="KH_dom"/>
</dbReference>
<feature type="domain" description="K Homology" evidence="4">
    <location>
        <begin position="30"/>
        <end position="103"/>
    </location>
</feature>
<dbReference type="SMART" id="SM00322">
    <property type="entry name" value="KH"/>
    <property type="match status" value="3"/>
</dbReference>
<feature type="region of interest" description="Disordered" evidence="3">
    <location>
        <begin position="217"/>
        <end position="245"/>
    </location>
</feature>
<evidence type="ECO:0000256" key="1">
    <source>
        <dbReference type="ARBA" id="ARBA00022737"/>
    </source>
</evidence>
<dbReference type="CDD" id="cd22437">
    <property type="entry name" value="KH-I_BTR1_rpt2"/>
    <property type="match status" value="1"/>
</dbReference>
<sequence>MGSPNFASASPLEAAAFDSPRSPASDGKSKPAHIRFLASHTAAGSIIGKGGSTISDFQMLSGARIQLSRNNEFFPGTSDRIIMVSGSFHEIMKAMELILGKLLHEEEDITDAEGRSRLKLLVPNSSCGALIGKGGSTIKSLIEDSQANIKISPQDSLLIGVRDRLVTLTGSQEELLCALDLILSKLVEDSYYLRSVSSPWPYLGVVLPTHPGVPNVHGMSSSEPSAIGGKAPRKKAVSGKSPDQNESVTLNIADEHIGVIVGRGGKNITEITEVTGTKIKISERGVFLPGTNDRKVTITGSHEAVSAAEELIKLKISDHSES</sequence>
<feature type="domain" description="K Homology" evidence="4">
    <location>
        <begin position="244"/>
        <end position="317"/>
    </location>
</feature>
<dbReference type="Pfam" id="PF00013">
    <property type="entry name" value="KH_1"/>
    <property type="match status" value="3"/>
</dbReference>
<dbReference type="InterPro" id="IPR004088">
    <property type="entry name" value="KH_dom_type_1"/>
</dbReference>
<protein>
    <recommendedName>
        <fullName evidence="4">K Homology domain-containing protein</fullName>
    </recommendedName>
</protein>
<evidence type="ECO:0000313" key="6">
    <source>
        <dbReference type="Proteomes" id="UP001085076"/>
    </source>
</evidence>
<name>A0A9D5C5H0_9LILI</name>
<feature type="domain" description="K Homology" evidence="4">
    <location>
        <begin position="114"/>
        <end position="187"/>
    </location>
</feature>
<evidence type="ECO:0000256" key="3">
    <source>
        <dbReference type="SAM" id="MobiDB-lite"/>
    </source>
</evidence>
<comment type="caution">
    <text evidence="5">The sequence shown here is derived from an EMBL/GenBank/DDBJ whole genome shotgun (WGS) entry which is preliminary data.</text>
</comment>
<keyword evidence="6" id="KW-1185">Reference proteome</keyword>
<proteinExistence type="predicted"/>
<dbReference type="GO" id="GO:0003723">
    <property type="term" value="F:RNA binding"/>
    <property type="evidence" value="ECO:0007669"/>
    <property type="project" value="UniProtKB-UniRule"/>
</dbReference>
<dbReference type="EMBL" id="JAGGNH010000007">
    <property type="protein sequence ID" value="KAJ0966640.1"/>
    <property type="molecule type" value="Genomic_DNA"/>
</dbReference>
<organism evidence="5 6">
    <name type="scientific">Dioscorea zingiberensis</name>
    <dbReference type="NCBI Taxonomy" id="325984"/>
    <lineage>
        <taxon>Eukaryota</taxon>
        <taxon>Viridiplantae</taxon>
        <taxon>Streptophyta</taxon>
        <taxon>Embryophyta</taxon>
        <taxon>Tracheophyta</taxon>
        <taxon>Spermatophyta</taxon>
        <taxon>Magnoliopsida</taxon>
        <taxon>Liliopsida</taxon>
        <taxon>Dioscoreales</taxon>
        <taxon>Dioscoreaceae</taxon>
        <taxon>Dioscorea</taxon>
    </lineage>
</organism>
<keyword evidence="1" id="KW-0677">Repeat</keyword>
<dbReference type="PANTHER" id="PTHR10288">
    <property type="entry name" value="KH DOMAIN CONTAINING RNA BINDING PROTEIN"/>
    <property type="match status" value="1"/>
</dbReference>
<dbReference type="AlphaFoldDB" id="A0A9D5C5H0"/>
<dbReference type="Gene3D" id="3.30.1370.10">
    <property type="entry name" value="K Homology domain, type 1"/>
    <property type="match status" value="3"/>
</dbReference>
<dbReference type="PROSITE" id="PS50084">
    <property type="entry name" value="KH_TYPE_1"/>
    <property type="match status" value="3"/>
</dbReference>
<evidence type="ECO:0000256" key="2">
    <source>
        <dbReference type="PROSITE-ProRule" id="PRU00117"/>
    </source>
</evidence>
<gene>
    <name evidence="5" type="ORF">J5N97_023557</name>
</gene>
<dbReference type="Proteomes" id="UP001085076">
    <property type="component" value="Miscellaneous, Linkage group lg07"/>
</dbReference>
<dbReference type="SUPFAM" id="SSF54791">
    <property type="entry name" value="Eukaryotic type KH-domain (KH-domain type I)"/>
    <property type="match status" value="3"/>
</dbReference>
<reference evidence="5" key="2">
    <citation type="journal article" date="2022" name="Hortic Res">
        <title>The genome of Dioscorea zingiberensis sheds light on the biosynthesis, origin and evolution of the medicinally important diosgenin saponins.</title>
        <authorList>
            <person name="Li Y."/>
            <person name="Tan C."/>
            <person name="Li Z."/>
            <person name="Guo J."/>
            <person name="Li S."/>
            <person name="Chen X."/>
            <person name="Wang C."/>
            <person name="Dai X."/>
            <person name="Yang H."/>
            <person name="Song W."/>
            <person name="Hou L."/>
            <person name="Xu J."/>
            <person name="Tong Z."/>
            <person name="Xu A."/>
            <person name="Yuan X."/>
            <person name="Wang W."/>
            <person name="Yang Q."/>
            <person name="Chen L."/>
            <person name="Sun Z."/>
            <person name="Wang K."/>
            <person name="Pan B."/>
            <person name="Chen J."/>
            <person name="Bao Y."/>
            <person name="Liu F."/>
            <person name="Qi X."/>
            <person name="Gang D.R."/>
            <person name="Wen J."/>
            <person name="Li J."/>
        </authorList>
    </citation>
    <scope>NUCLEOTIDE SEQUENCE</scope>
    <source>
        <strain evidence="5">Dzin_1.0</strain>
    </source>
</reference>
<evidence type="ECO:0000313" key="5">
    <source>
        <dbReference type="EMBL" id="KAJ0966640.1"/>
    </source>
</evidence>
<feature type="region of interest" description="Disordered" evidence="3">
    <location>
        <begin position="1"/>
        <end position="31"/>
    </location>
</feature>